<dbReference type="Gene3D" id="1.25.40.20">
    <property type="entry name" value="Ankyrin repeat-containing domain"/>
    <property type="match status" value="1"/>
</dbReference>
<comment type="subcellular location">
    <subcellularLocation>
        <location evidence="1">Cell projection</location>
        <location evidence="1">Cilium</location>
    </subcellularLocation>
</comment>
<dbReference type="eggNOG" id="KOG1710">
    <property type="taxonomic scope" value="Eukaryota"/>
</dbReference>
<dbReference type="GeneID" id="6493473"/>
<gene>
    <name evidence="13" type="primary">Dana\GF10604</name>
    <name evidence="13" type="synonym">dana_GLEANR_10558</name>
    <name evidence="13" type="ORF">GF10604</name>
</gene>
<dbReference type="CDD" id="cd23020">
    <property type="entry name" value="zf-HIT"/>
    <property type="match status" value="1"/>
</dbReference>
<dbReference type="SUPFAM" id="SSF144232">
    <property type="entry name" value="HIT/MYND zinc finger-like"/>
    <property type="match status" value="1"/>
</dbReference>
<dbReference type="InterPro" id="IPR036770">
    <property type="entry name" value="Ankyrin_rpt-contain_sf"/>
</dbReference>
<dbReference type="InterPro" id="IPR002893">
    <property type="entry name" value="Znf_MYND"/>
</dbReference>
<dbReference type="PROSITE" id="PS01360">
    <property type="entry name" value="ZF_MYND_1"/>
    <property type="match status" value="1"/>
</dbReference>
<dbReference type="HOGENOM" id="CLU_048951_0_0_1"/>
<keyword evidence="14" id="KW-1185">Reference proteome</keyword>
<evidence type="ECO:0000256" key="8">
    <source>
        <dbReference type="ARBA" id="ARBA00023273"/>
    </source>
</evidence>
<dbReference type="SMART" id="SM00248">
    <property type="entry name" value="ANK"/>
    <property type="match status" value="3"/>
</dbReference>
<keyword evidence="7" id="KW-0969">Cilium</keyword>
<dbReference type="SUPFAM" id="SSF48403">
    <property type="entry name" value="Ankyrin repeat"/>
    <property type="match status" value="1"/>
</dbReference>
<dbReference type="FunCoup" id="B3M5D0">
    <property type="interactions" value="323"/>
</dbReference>
<dbReference type="EMBL" id="CH902618">
    <property type="protein sequence ID" value="EDV40635.1"/>
    <property type="molecule type" value="Genomic_DNA"/>
</dbReference>
<dbReference type="PANTHER" id="PTHR24150">
    <property type="entry name" value="ANKYRIN REPEAT AND MYND DOMAIN-CONTAINING PROTEIN 2"/>
    <property type="match status" value="1"/>
</dbReference>
<keyword evidence="6 9" id="KW-0040">ANK repeat</keyword>
<dbReference type="GO" id="GO:0005929">
    <property type="term" value="C:cilium"/>
    <property type="evidence" value="ECO:0007669"/>
    <property type="project" value="UniProtKB-SubCell"/>
</dbReference>
<dbReference type="Pfam" id="PF12796">
    <property type="entry name" value="Ank_2"/>
    <property type="match status" value="1"/>
</dbReference>
<evidence type="ECO:0000256" key="4">
    <source>
        <dbReference type="ARBA" id="ARBA00022771"/>
    </source>
</evidence>
<keyword evidence="2" id="KW-0479">Metal-binding</keyword>
<evidence type="ECO:0000256" key="7">
    <source>
        <dbReference type="ARBA" id="ARBA00023069"/>
    </source>
</evidence>
<dbReference type="InterPro" id="IPR052452">
    <property type="entry name" value="Ankyrin-MYND_dom_contain_2"/>
</dbReference>
<proteinExistence type="predicted"/>
<dbReference type="Gene3D" id="6.10.140.2220">
    <property type="match status" value="1"/>
</dbReference>
<dbReference type="Proteomes" id="UP000007801">
    <property type="component" value="Unassembled WGS sequence"/>
</dbReference>
<evidence type="ECO:0000256" key="5">
    <source>
        <dbReference type="ARBA" id="ARBA00022833"/>
    </source>
</evidence>
<protein>
    <recommendedName>
        <fullName evidence="12">MYND-type domain-containing protein</fullName>
    </recommendedName>
</protein>
<dbReference type="OrthoDB" id="10257049at2759"/>
<accession>B3M5D0</accession>
<organism evidence="13 14">
    <name type="scientific">Drosophila ananassae</name>
    <name type="common">Fruit fly</name>
    <dbReference type="NCBI Taxonomy" id="7217"/>
    <lineage>
        <taxon>Eukaryota</taxon>
        <taxon>Metazoa</taxon>
        <taxon>Ecdysozoa</taxon>
        <taxon>Arthropoda</taxon>
        <taxon>Hexapoda</taxon>
        <taxon>Insecta</taxon>
        <taxon>Pterygota</taxon>
        <taxon>Neoptera</taxon>
        <taxon>Endopterygota</taxon>
        <taxon>Diptera</taxon>
        <taxon>Brachycera</taxon>
        <taxon>Muscomorpha</taxon>
        <taxon>Ephydroidea</taxon>
        <taxon>Drosophilidae</taxon>
        <taxon>Drosophila</taxon>
        <taxon>Sophophora</taxon>
    </lineage>
</organism>
<evidence type="ECO:0000256" key="3">
    <source>
        <dbReference type="ARBA" id="ARBA00022737"/>
    </source>
</evidence>
<evidence type="ECO:0000256" key="11">
    <source>
        <dbReference type="SAM" id="MobiDB-lite"/>
    </source>
</evidence>
<dbReference type="STRING" id="7217.B3M5D0"/>
<sequence length="407" mass="45671">MTEDNKNSQLDEVQRQLLDRLAKNDSSGFKQLLGQLKGGVNFVDDSGMSCLAHASFKGNREAVQLLLELGADINLNQHGADYTPLHFAALSGNTHVCRLLLDAGIKPGAINSVQRTAAQMAAFVGNHACVETINNYVTRSSLEYYTQVHGQQKEPQIPPTLLKNFHSFVTEINLHPVRIALNVQSLGLLRILSSLRKTLALMCEKEMQKSHDLNELLAFKFHYQGWILAELIRCEEQFKAQHKDKPAGEETGGEANKNEFIEVFVKRVLKENKLGQLDYVEYTIRECAREFPVRECTIFRQIATQLSASAGPPALTVLRNAINGMRGFVDESSYCSTCGAEKPDKKCSKCRAVQYCDRECQRLHWFMHKKNCARLLAQSQNQSQSQPQSKGNIDTAELREELSKLTA</sequence>
<dbReference type="FunFam" id="1.25.40.20:FF:000182">
    <property type="entry name" value="Ankyrin repeat and MYND domain containing 2a"/>
    <property type="match status" value="1"/>
</dbReference>
<dbReference type="PROSITE" id="PS50865">
    <property type="entry name" value="ZF_MYND_2"/>
    <property type="match status" value="1"/>
</dbReference>
<dbReference type="GO" id="GO:0008270">
    <property type="term" value="F:zinc ion binding"/>
    <property type="evidence" value="ECO:0007669"/>
    <property type="project" value="UniProtKB-KW"/>
</dbReference>
<reference evidence="13 14" key="1">
    <citation type="journal article" date="2007" name="Nature">
        <title>Evolution of genes and genomes on the Drosophila phylogeny.</title>
        <authorList>
            <consortium name="Drosophila 12 Genomes Consortium"/>
            <person name="Clark A.G."/>
            <person name="Eisen M.B."/>
            <person name="Smith D.R."/>
            <person name="Bergman C.M."/>
            <person name="Oliver B."/>
            <person name="Markow T.A."/>
            <person name="Kaufman T.C."/>
            <person name="Kellis M."/>
            <person name="Gelbart W."/>
            <person name="Iyer V.N."/>
            <person name="Pollard D.A."/>
            <person name="Sackton T.B."/>
            <person name="Larracuente A.M."/>
            <person name="Singh N.D."/>
            <person name="Abad J.P."/>
            <person name="Abt D.N."/>
            <person name="Adryan B."/>
            <person name="Aguade M."/>
            <person name="Akashi H."/>
            <person name="Anderson W.W."/>
            <person name="Aquadro C.F."/>
            <person name="Ardell D.H."/>
            <person name="Arguello R."/>
            <person name="Artieri C.G."/>
            <person name="Barbash D.A."/>
            <person name="Barker D."/>
            <person name="Barsanti P."/>
            <person name="Batterham P."/>
            <person name="Batzoglou S."/>
            <person name="Begun D."/>
            <person name="Bhutkar A."/>
            <person name="Blanco E."/>
            <person name="Bosak S.A."/>
            <person name="Bradley R.K."/>
            <person name="Brand A.D."/>
            <person name="Brent M.R."/>
            <person name="Brooks A.N."/>
            <person name="Brown R.H."/>
            <person name="Butlin R.K."/>
            <person name="Caggese C."/>
            <person name="Calvi B.R."/>
            <person name="Bernardo de Carvalho A."/>
            <person name="Caspi A."/>
            <person name="Castrezana S."/>
            <person name="Celniker S.E."/>
            <person name="Chang J.L."/>
            <person name="Chapple C."/>
            <person name="Chatterji S."/>
            <person name="Chinwalla A."/>
            <person name="Civetta A."/>
            <person name="Clifton S.W."/>
            <person name="Comeron J.M."/>
            <person name="Costello J.C."/>
            <person name="Coyne J.A."/>
            <person name="Daub J."/>
            <person name="David R.G."/>
            <person name="Delcher A.L."/>
            <person name="Delehaunty K."/>
            <person name="Do C.B."/>
            <person name="Ebling H."/>
            <person name="Edwards K."/>
            <person name="Eickbush T."/>
            <person name="Evans J.D."/>
            <person name="Filipski A."/>
            <person name="Findeiss S."/>
            <person name="Freyhult E."/>
            <person name="Fulton L."/>
            <person name="Fulton R."/>
            <person name="Garcia A.C."/>
            <person name="Gardiner A."/>
            <person name="Garfield D.A."/>
            <person name="Garvin B.E."/>
            <person name="Gibson G."/>
            <person name="Gilbert D."/>
            <person name="Gnerre S."/>
            <person name="Godfrey J."/>
            <person name="Good R."/>
            <person name="Gotea V."/>
            <person name="Gravely B."/>
            <person name="Greenberg A.J."/>
            <person name="Griffiths-Jones S."/>
            <person name="Gross S."/>
            <person name="Guigo R."/>
            <person name="Gustafson E.A."/>
            <person name="Haerty W."/>
            <person name="Hahn M.W."/>
            <person name="Halligan D.L."/>
            <person name="Halpern A.L."/>
            <person name="Halter G.M."/>
            <person name="Han M.V."/>
            <person name="Heger A."/>
            <person name="Hillier L."/>
            <person name="Hinrichs A.S."/>
            <person name="Holmes I."/>
            <person name="Hoskins R.A."/>
            <person name="Hubisz M.J."/>
            <person name="Hultmark D."/>
            <person name="Huntley M.A."/>
            <person name="Jaffe D.B."/>
            <person name="Jagadeeshan S."/>
            <person name="Jeck W.R."/>
            <person name="Johnson J."/>
            <person name="Jones C.D."/>
            <person name="Jordan W.C."/>
            <person name="Karpen G.H."/>
            <person name="Kataoka E."/>
            <person name="Keightley P.D."/>
            <person name="Kheradpour P."/>
            <person name="Kirkness E.F."/>
            <person name="Koerich L.B."/>
            <person name="Kristiansen K."/>
            <person name="Kudrna D."/>
            <person name="Kulathinal R.J."/>
            <person name="Kumar S."/>
            <person name="Kwok R."/>
            <person name="Lander E."/>
            <person name="Langley C.H."/>
            <person name="Lapoint R."/>
            <person name="Lazzaro B.P."/>
            <person name="Lee S.J."/>
            <person name="Levesque L."/>
            <person name="Li R."/>
            <person name="Lin C.F."/>
            <person name="Lin M.F."/>
            <person name="Lindblad-Toh K."/>
            <person name="Llopart A."/>
            <person name="Long M."/>
            <person name="Low L."/>
            <person name="Lozovsky E."/>
            <person name="Lu J."/>
            <person name="Luo M."/>
            <person name="Machado C.A."/>
            <person name="Makalowski W."/>
            <person name="Marzo M."/>
            <person name="Matsuda M."/>
            <person name="Matzkin L."/>
            <person name="McAllister B."/>
            <person name="McBride C.S."/>
            <person name="McKernan B."/>
            <person name="McKernan K."/>
            <person name="Mendez-Lago M."/>
            <person name="Minx P."/>
            <person name="Mollenhauer M.U."/>
            <person name="Montooth K."/>
            <person name="Mount S.M."/>
            <person name="Mu X."/>
            <person name="Myers E."/>
            <person name="Negre B."/>
            <person name="Newfeld S."/>
            <person name="Nielsen R."/>
            <person name="Noor M.A."/>
            <person name="O'Grady P."/>
            <person name="Pachter L."/>
            <person name="Papaceit M."/>
            <person name="Parisi M.J."/>
            <person name="Parisi M."/>
            <person name="Parts L."/>
            <person name="Pedersen J.S."/>
            <person name="Pesole G."/>
            <person name="Phillippy A.M."/>
            <person name="Ponting C.P."/>
            <person name="Pop M."/>
            <person name="Porcelli D."/>
            <person name="Powell J.R."/>
            <person name="Prohaska S."/>
            <person name="Pruitt K."/>
            <person name="Puig M."/>
            <person name="Quesneville H."/>
            <person name="Ram K.R."/>
            <person name="Rand D."/>
            <person name="Rasmussen M.D."/>
            <person name="Reed L.K."/>
            <person name="Reenan R."/>
            <person name="Reily A."/>
            <person name="Remington K.A."/>
            <person name="Rieger T.T."/>
            <person name="Ritchie M.G."/>
            <person name="Robin C."/>
            <person name="Rogers Y.H."/>
            <person name="Rohde C."/>
            <person name="Rozas J."/>
            <person name="Rubenfield M.J."/>
            <person name="Ruiz A."/>
            <person name="Russo S."/>
            <person name="Salzberg S.L."/>
            <person name="Sanchez-Gracia A."/>
            <person name="Saranga D.J."/>
            <person name="Sato H."/>
            <person name="Schaeffer S.W."/>
            <person name="Schatz M.C."/>
            <person name="Schlenke T."/>
            <person name="Schwartz R."/>
            <person name="Segarra C."/>
            <person name="Singh R.S."/>
            <person name="Sirot L."/>
            <person name="Sirota M."/>
            <person name="Sisneros N.B."/>
            <person name="Smith C.D."/>
            <person name="Smith T.F."/>
            <person name="Spieth J."/>
            <person name="Stage D.E."/>
            <person name="Stark A."/>
            <person name="Stephan W."/>
            <person name="Strausberg R.L."/>
            <person name="Strempel S."/>
            <person name="Sturgill D."/>
            <person name="Sutton G."/>
            <person name="Sutton G.G."/>
            <person name="Tao W."/>
            <person name="Teichmann S."/>
            <person name="Tobari Y.N."/>
            <person name="Tomimura Y."/>
            <person name="Tsolas J.M."/>
            <person name="Valente V.L."/>
            <person name="Venter E."/>
            <person name="Venter J.C."/>
            <person name="Vicario S."/>
            <person name="Vieira F.G."/>
            <person name="Vilella A.J."/>
            <person name="Villasante A."/>
            <person name="Walenz B."/>
            <person name="Wang J."/>
            <person name="Wasserman M."/>
            <person name="Watts T."/>
            <person name="Wilson D."/>
            <person name="Wilson R.K."/>
            <person name="Wing R.A."/>
            <person name="Wolfner M.F."/>
            <person name="Wong A."/>
            <person name="Wong G.K."/>
            <person name="Wu C.I."/>
            <person name="Wu G."/>
            <person name="Yamamoto D."/>
            <person name="Yang H.P."/>
            <person name="Yang S.P."/>
            <person name="Yorke J.A."/>
            <person name="Yoshida K."/>
            <person name="Zdobnov E."/>
            <person name="Zhang P."/>
            <person name="Zhang Y."/>
            <person name="Zimin A.V."/>
            <person name="Baldwin J."/>
            <person name="Abdouelleil A."/>
            <person name="Abdulkadir J."/>
            <person name="Abebe A."/>
            <person name="Abera B."/>
            <person name="Abreu J."/>
            <person name="Acer S.C."/>
            <person name="Aftuck L."/>
            <person name="Alexander A."/>
            <person name="An P."/>
            <person name="Anderson E."/>
            <person name="Anderson S."/>
            <person name="Arachi H."/>
            <person name="Azer M."/>
            <person name="Bachantsang P."/>
            <person name="Barry A."/>
            <person name="Bayul T."/>
            <person name="Berlin A."/>
            <person name="Bessette D."/>
            <person name="Bloom T."/>
            <person name="Blye J."/>
            <person name="Boguslavskiy L."/>
            <person name="Bonnet C."/>
            <person name="Boukhgalter B."/>
            <person name="Bourzgui I."/>
            <person name="Brown A."/>
            <person name="Cahill P."/>
            <person name="Channer S."/>
            <person name="Cheshatsang Y."/>
            <person name="Chuda L."/>
            <person name="Citroen M."/>
            <person name="Collymore A."/>
            <person name="Cooke P."/>
            <person name="Costello M."/>
            <person name="D'Aco K."/>
            <person name="Daza R."/>
            <person name="De Haan G."/>
            <person name="DeGray S."/>
            <person name="DeMaso C."/>
            <person name="Dhargay N."/>
            <person name="Dooley K."/>
            <person name="Dooley E."/>
            <person name="Doricent M."/>
            <person name="Dorje P."/>
            <person name="Dorjee K."/>
            <person name="Dupes A."/>
            <person name="Elong R."/>
            <person name="Falk J."/>
            <person name="Farina A."/>
            <person name="Faro S."/>
            <person name="Ferguson D."/>
            <person name="Fisher S."/>
            <person name="Foley C.D."/>
            <person name="Franke A."/>
            <person name="Friedrich D."/>
            <person name="Gadbois L."/>
            <person name="Gearin G."/>
            <person name="Gearin C.R."/>
            <person name="Giannoukos G."/>
            <person name="Goode T."/>
            <person name="Graham J."/>
            <person name="Grandbois E."/>
            <person name="Grewal S."/>
            <person name="Gyaltsen K."/>
            <person name="Hafez N."/>
            <person name="Hagos B."/>
            <person name="Hall J."/>
            <person name="Henson C."/>
            <person name="Hollinger A."/>
            <person name="Honan T."/>
            <person name="Huard M.D."/>
            <person name="Hughes L."/>
            <person name="Hurhula B."/>
            <person name="Husby M.E."/>
            <person name="Kamat A."/>
            <person name="Kanga B."/>
            <person name="Kashin S."/>
            <person name="Khazanovich D."/>
            <person name="Kisner P."/>
            <person name="Lance K."/>
            <person name="Lara M."/>
            <person name="Lee W."/>
            <person name="Lennon N."/>
            <person name="Letendre F."/>
            <person name="LeVine R."/>
            <person name="Lipovsky A."/>
            <person name="Liu X."/>
            <person name="Liu J."/>
            <person name="Liu S."/>
            <person name="Lokyitsang T."/>
            <person name="Lokyitsang Y."/>
            <person name="Lubonja R."/>
            <person name="Lui A."/>
            <person name="MacDonald P."/>
            <person name="Magnisalis V."/>
            <person name="Maru K."/>
            <person name="Matthews C."/>
            <person name="McCusker W."/>
            <person name="McDonough S."/>
            <person name="Mehta T."/>
            <person name="Meldrim J."/>
            <person name="Meneus L."/>
            <person name="Mihai O."/>
            <person name="Mihalev A."/>
            <person name="Mihova T."/>
            <person name="Mittelman R."/>
            <person name="Mlenga V."/>
            <person name="Montmayeur A."/>
            <person name="Mulrain L."/>
            <person name="Navidi A."/>
            <person name="Naylor J."/>
            <person name="Negash T."/>
            <person name="Nguyen T."/>
            <person name="Nguyen N."/>
            <person name="Nicol R."/>
            <person name="Norbu C."/>
            <person name="Norbu N."/>
            <person name="Novod N."/>
            <person name="O'Neill B."/>
            <person name="Osman S."/>
            <person name="Markiewicz E."/>
            <person name="Oyono O.L."/>
            <person name="Patti C."/>
            <person name="Phunkhang P."/>
            <person name="Pierre F."/>
            <person name="Priest M."/>
            <person name="Raghuraman S."/>
            <person name="Rege F."/>
            <person name="Reyes R."/>
            <person name="Rise C."/>
            <person name="Rogov P."/>
            <person name="Ross K."/>
            <person name="Ryan E."/>
            <person name="Settipalli S."/>
            <person name="Shea T."/>
            <person name="Sherpa N."/>
            <person name="Shi L."/>
            <person name="Shih D."/>
            <person name="Sparrow T."/>
            <person name="Spaulding J."/>
            <person name="Stalker J."/>
            <person name="Stange-Thomann N."/>
            <person name="Stavropoulos S."/>
            <person name="Stone C."/>
            <person name="Strader C."/>
            <person name="Tesfaye S."/>
            <person name="Thomson T."/>
            <person name="Thoulutsang Y."/>
            <person name="Thoulutsang D."/>
            <person name="Topham K."/>
            <person name="Topping I."/>
            <person name="Tsamla T."/>
            <person name="Vassiliev H."/>
            <person name="Vo A."/>
            <person name="Wangchuk T."/>
            <person name="Wangdi T."/>
            <person name="Weiand M."/>
            <person name="Wilkinson J."/>
            <person name="Wilson A."/>
            <person name="Yadav S."/>
            <person name="Young G."/>
            <person name="Yu Q."/>
            <person name="Zembek L."/>
            <person name="Zhong D."/>
            <person name="Zimmer A."/>
            <person name="Zwirko Z."/>
            <person name="Jaffe D.B."/>
            <person name="Alvarez P."/>
            <person name="Brockman W."/>
            <person name="Butler J."/>
            <person name="Chin C."/>
            <person name="Gnerre S."/>
            <person name="Grabherr M."/>
            <person name="Kleber M."/>
            <person name="Mauceli E."/>
            <person name="MacCallum I."/>
        </authorList>
    </citation>
    <scope>NUCLEOTIDE SEQUENCE [LARGE SCALE GENOMIC DNA]</scope>
    <source>
        <strain evidence="14">Tucson 14024-0371.13</strain>
    </source>
</reference>
<dbReference type="PROSITE" id="PS50297">
    <property type="entry name" value="ANK_REP_REGION"/>
    <property type="match status" value="2"/>
</dbReference>
<evidence type="ECO:0000256" key="2">
    <source>
        <dbReference type="ARBA" id="ARBA00022723"/>
    </source>
</evidence>
<dbReference type="PhylomeDB" id="B3M5D0"/>
<name>B3M5D0_DROAN</name>
<evidence type="ECO:0000256" key="9">
    <source>
        <dbReference type="PROSITE-ProRule" id="PRU00023"/>
    </source>
</evidence>
<dbReference type="SMR" id="B3M5D0"/>
<keyword evidence="5" id="KW-0862">Zinc</keyword>
<evidence type="ECO:0000259" key="12">
    <source>
        <dbReference type="PROSITE" id="PS50865"/>
    </source>
</evidence>
<dbReference type="KEGG" id="dan:6493473"/>
<feature type="compositionally biased region" description="Basic and acidic residues" evidence="11">
    <location>
        <begin position="396"/>
        <end position="407"/>
    </location>
</feature>
<feature type="region of interest" description="Disordered" evidence="11">
    <location>
        <begin position="383"/>
        <end position="407"/>
    </location>
</feature>
<dbReference type="PANTHER" id="PTHR24150:SF8">
    <property type="entry name" value="ANKYRIN REPEAT AND MYND DOMAIN-CONTAINING PROTEIN 2"/>
    <property type="match status" value="1"/>
</dbReference>
<evidence type="ECO:0000313" key="13">
    <source>
        <dbReference type="EMBL" id="EDV40635.1"/>
    </source>
</evidence>
<feature type="repeat" description="ANK" evidence="9">
    <location>
        <begin position="46"/>
        <end position="78"/>
    </location>
</feature>
<evidence type="ECO:0000256" key="1">
    <source>
        <dbReference type="ARBA" id="ARBA00004138"/>
    </source>
</evidence>
<evidence type="ECO:0000256" key="6">
    <source>
        <dbReference type="ARBA" id="ARBA00023043"/>
    </source>
</evidence>
<dbReference type="OMA" id="EFPFREC"/>
<evidence type="ECO:0000313" key="14">
    <source>
        <dbReference type="Proteomes" id="UP000007801"/>
    </source>
</evidence>
<feature type="repeat" description="ANK" evidence="9">
    <location>
        <begin position="80"/>
        <end position="112"/>
    </location>
</feature>
<dbReference type="InterPro" id="IPR002110">
    <property type="entry name" value="Ankyrin_rpt"/>
</dbReference>
<dbReference type="Pfam" id="PF01753">
    <property type="entry name" value="zf-MYND"/>
    <property type="match status" value="1"/>
</dbReference>
<dbReference type="PROSITE" id="PS50088">
    <property type="entry name" value="ANK_REPEAT"/>
    <property type="match status" value="2"/>
</dbReference>
<evidence type="ECO:0000256" key="10">
    <source>
        <dbReference type="PROSITE-ProRule" id="PRU00134"/>
    </source>
</evidence>
<keyword evidence="3" id="KW-0677">Repeat</keyword>
<feature type="domain" description="MYND-type" evidence="12">
    <location>
        <begin position="335"/>
        <end position="372"/>
    </location>
</feature>
<keyword evidence="8" id="KW-0966">Cell projection</keyword>
<dbReference type="AlphaFoldDB" id="B3M5D0"/>
<dbReference type="InParanoid" id="B3M5D0"/>
<keyword evidence="4 10" id="KW-0863">Zinc-finger</keyword>